<dbReference type="EMBL" id="LC506465">
    <property type="protein sequence ID" value="BBO54094.1"/>
    <property type="molecule type" value="Genomic_DNA"/>
</dbReference>
<name>A0A5K7Y3M9_9VIRU</name>
<sequence>MFNIWATLLKSWKIIVAALILFIIIIILIVRGFKKKDGFLAKYRFWDRKK</sequence>
<organism evidence="2">
    <name type="scientific">Abalone asfa-like virus</name>
    <dbReference type="NCBI Taxonomy" id="2839893"/>
    <lineage>
        <taxon>Viruses</taxon>
        <taxon>Varidnaviria</taxon>
        <taxon>Bamfordvirae</taxon>
        <taxon>Nucleocytoviricota</taxon>
        <taxon>Pokkesviricetes</taxon>
        <taxon>Asfuvirales</taxon>
        <taxon>Asfarviridae</taxon>
    </lineage>
</organism>
<keyword evidence="1" id="KW-0812">Transmembrane</keyword>
<keyword evidence="1" id="KW-1133">Transmembrane helix</keyword>
<evidence type="ECO:0000256" key="1">
    <source>
        <dbReference type="SAM" id="Phobius"/>
    </source>
</evidence>
<evidence type="ECO:0000313" key="2">
    <source>
        <dbReference type="EMBL" id="BBO54094.1"/>
    </source>
</evidence>
<proteinExistence type="predicted"/>
<reference evidence="2" key="1">
    <citation type="journal article" date="2020" name="Sci. Rep.">
        <title>A novel Asfarvirus-like virus identified as a potential cause of mass mortality of abalone.</title>
        <authorList>
            <person name="Matsuyama T."/>
            <person name="Takano T."/>
            <person name="Nishiki I."/>
            <person name="Fujiwara A."/>
            <person name="Kiryu I."/>
            <person name="Inada M."/>
            <person name="Sakai T."/>
            <person name="Terashima S."/>
            <person name="Matsuura Y."/>
            <person name="Isowa K."/>
            <person name="Nakayasu C."/>
        </authorList>
    </citation>
    <scope>NUCLEOTIDE SEQUENCE</scope>
</reference>
<accession>A0A5K7Y3M9</accession>
<keyword evidence="1" id="KW-0472">Membrane</keyword>
<feature type="transmembrane region" description="Helical" evidence="1">
    <location>
        <begin position="12"/>
        <end position="33"/>
    </location>
</feature>
<protein>
    <submittedName>
        <fullName evidence="2">Uncharacterized protein</fullName>
    </submittedName>
</protein>